<proteinExistence type="predicted"/>
<dbReference type="EMBL" id="BTPE01000004">
    <property type="protein sequence ID" value="GMQ33199.1"/>
    <property type="molecule type" value="Genomic_DNA"/>
</dbReference>
<keyword evidence="2" id="KW-1185">Reference proteome</keyword>
<evidence type="ECO:0008006" key="3">
    <source>
        <dbReference type="Google" id="ProtNLM"/>
    </source>
</evidence>
<sequence>MKTADKSFDAVKFMRQERERISKELVQLTNEEILEHFRKKRLKRTPKS</sequence>
<organism evidence="1 2">
    <name type="scientific">Algoriphagus taiwanensis</name>
    <dbReference type="NCBI Taxonomy" id="1445656"/>
    <lineage>
        <taxon>Bacteria</taxon>
        <taxon>Pseudomonadati</taxon>
        <taxon>Bacteroidota</taxon>
        <taxon>Cytophagia</taxon>
        <taxon>Cytophagales</taxon>
        <taxon>Cyclobacteriaceae</taxon>
        <taxon>Algoriphagus</taxon>
    </lineage>
</organism>
<evidence type="ECO:0000313" key="1">
    <source>
        <dbReference type="EMBL" id="GMQ33199.1"/>
    </source>
</evidence>
<protein>
    <recommendedName>
        <fullName evidence="3">FbpB family small basic protein</fullName>
    </recommendedName>
</protein>
<name>A0ABQ6PZ17_9BACT</name>
<reference evidence="1 2" key="1">
    <citation type="submission" date="2023-08" db="EMBL/GenBank/DDBJ databases">
        <title>Draft genome sequence of Algoriphagus taiwanensis.</title>
        <authorList>
            <person name="Takatani N."/>
            <person name="Hosokawa M."/>
            <person name="Sawabe T."/>
        </authorList>
    </citation>
    <scope>NUCLEOTIDE SEQUENCE [LARGE SCALE GENOMIC DNA]</scope>
    <source>
        <strain evidence="1 2">JCM 19755</strain>
    </source>
</reference>
<gene>
    <name evidence="1" type="ORF">Ataiwa_14710</name>
</gene>
<evidence type="ECO:0000313" key="2">
    <source>
        <dbReference type="Proteomes" id="UP001307705"/>
    </source>
</evidence>
<accession>A0ABQ6PZ17</accession>
<dbReference type="Proteomes" id="UP001307705">
    <property type="component" value="Unassembled WGS sequence"/>
</dbReference>
<comment type="caution">
    <text evidence="1">The sequence shown here is derived from an EMBL/GenBank/DDBJ whole genome shotgun (WGS) entry which is preliminary data.</text>
</comment>